<evidence type="ECO:0000313" key="2">
    <source>
        <dbReference type="EMBL" id="RGT86418.1"/>
    </source>
</evidence>
<reference evidence="2 3" key="1">
    <citation type="submission" date="2018-08" db="EMBL/GenBank/DDBJ databases">
        <title>A genome reference for cultivated species of the human gut microbiota.</title>
        <authorList>
            <person name="Zou Y."/>
            <person name="Xue W."/>
            <person name="Luo G."/>
        </authorList>
    </citation>
    <scope>NUCLEOTIDE SEQUENCE [LARGE SCALE GENOMIC DNA]</scope>
    <source>
        <strain evidence="2 3">AF18-14</strain>
    </source>
</reference>
<dbReference type="Proteomes" id="UP000283833">
    <property type="component" value="Unassembled WGS sequence"/>
</dbReference>
<organism evidence="2 3">
    <name type="scientific">Phocaeicola vulgatus</name>
    <name type="common">Bacteroides vulgatus</name>
    <dbReference type="NCBI Taxonomy" id="821"/>
    <lineage>
        <taxon>Bacteria</taxon>
        <taxon>Pseudomonadati</taxon>
        <taxon>Bacteroidota</taxon>
        <taxon>Bacteroidia</taxon>
        <taxon>Bacteroidales</taxon>
        <taxon>Bacteroidaceae</taxon>
        <taxon>Phocaeicola</taxon>
    </lineage>
</organism>
<dbReference type="InterPro" id="IPR029044">
    <property type="entry name" value="Nucleotide-diphossugar_trans"/>
</dbReference>
<dbReference type="PANTHER" id="PTHR43179:SF7">
    <property type="entry name" value="RHAMNOSYLTRANSFERASE WBBL"/>
    <property type="match status" value="1"/>
</dbReference>
<dbReference type="SUPFAM" id="SSF53448">
    <property type="entry name" value="Nucleotide-diphospho-sugar transferases"/>
    <property type="match status" value="1"/>
</dbReference>
<name>A0A412Q8I5_PHOVU</name>
<protein>
    <submittedName>
        <fullName evidence="2">Glycosyltransferase family 2 protein</fullName>
    </submittedName>
</protein>
<dbReference type="Pfam" id="PF00535">
    <property type="entry name" value="Glycos_transf_2"/>
    <property type="match status" value="1"/>
</dbReference>
<feature type="domain" description="Glycosyltransferase 2-like" evidence="1">
    <location>
        <begin position="4"/>
        <end position="145"/>
    </location>
</feature>
<comment type="caution">
    <text evidence="2">The sequence shown here is derived from an EMBL/GenBank/DDBJ whole genome shotgun (WGS) entry which is preliminary data.</text>
</comment>
<dbReference type="Gene3D" id="3.90.550.10">
    <property type="entry name" value="Spore Coat Polysaccharide Biosynthesis Protein SpsA, Chain A"/>
    <property type="match status" value="1"/>
</dbReference>
<dbReference type="AlphaFoldDB" id="A0A412Q8I5"/>
<dbReference type="CDD" id="cd04186">
    <property type="entry name" value="GT_2_like_c"/>
    <property type="match status" value="1"/>
</dbReference>
<dbReference type="InterPro" id="IPR001173">
    <property type="entry name" value="Glyco_trans_2-like"/>
</dbReference>
<dbReference type="GO" id="GO:0016740">
    <property type="term" value="F:transferase activity"/>
    <property type="evidence" value="ECO:0007669"/>
    <property type="project" value="UniProtKB-KW"/>
</dbReference>
<proteinExistence type="predicted"/>
<dbReference type="PANTHER" id="PTHR43179">
    <property type="entry name" value="RHAMNOSYLTRANSFERASE WBBL"/>
    <property type="match status" value="1"/>
</dbReference>
<keyword evidence="2" id="KW-0808">Transferase</keyword>
<dbReference type="RefSeq" id="WP_117854042.1">
    <property type="nucleotide sequence ID" value="NZ_QRXI01000048.1"/>
</dbReference>
<dbReference type="EMBL" id="QRXI01000048">
    <property type="protein sequence ID" value="RGT86418.1"/>
    <property type="molecule type" value="Genomic_DNA"/>
</dbReference>
<evidence type="ECO:0000313" key="3">
    <source>
        <dbReference type="Proteomes" id="UP000283833"/>
    </source>
</evidence>
<gene>
    <name evidence="2" type="ORF">DWX04_21315</name>
</gene>
<evidence type="ECO:0000259" key="1">
    <source>
        <dbReference type="Pfam" id="PF00535"/>
    </source>
</evidence>
<accession>A0A412Q8I5</accession>
<sequence length="289" mass="33501">MSLSIIIVNYNTEELLINCISSIYANISIDNFEIIVVDNGSTDNSLSSLKERFPNVICVCNQKNRGFGAANNQGVAISKYDYLFFLNSDTIIEHDIFSELLFFMQKHQSCAGVTPKIYYEDKKPQNTYGNFPTILFFILNSLGILKILPKKVRNKLSIGIPVEFSCPQRVPHILGVAMFIRKKAFIEVGGFDESFFLYFEETDLCYRMTGLGYDFWVDTNVDIIHLLSKSSPSSLFKIEHMLRSRILYFKYRNVHQYKLIILKFISILKLLLLTIKYQDIRYLKLIRNI</sequence>